<dbReference type="AlphaFoldDB" id="A0AAW9J5R5"/>
<gene>
    <name evidence="1" type="ORF">GNF81_19725</name>
</gene>
<dbReference type="EMBL" id="WNVG01001064">
    <property type="protein sequence ID" value="MDZ5034921.1"/>
    <property type="molecule type" value="Genomic_DNA"/>
</dbReference>
<name>A0AAW9J5R5_CLOPF</name>
<evidence type="ECO:0000313" key="1">
    <source>
        <dbReference type="EMBL" id="MDZ5034921.1"/>
    </source>
</evidence>
<organism evidence="1 2">
    <name type="scientific">Clostridium perfringens</name>
    <dbReference type="NCBI Taxonomy" id="1502"/>
    <lineage>
        <taxon>Bacteria</taxon>
        <taxon>Bacillati</taxon>
        <taxon>Bacillota</taxon>
        <taxon>Clostridia</taxon>
        <taxon>Eubacteriales</taxon>
        <taxon>Clostridiaceae</taxon>
        <taxon>Clostridium</taxon>
    </lineage>
</organism>
<sequence length="142" mass="16719">MSKDIFFAVYSNCDDTIREIESNIYYLEEIKSLVDSVTANVSNASVPSYIWDKSNLLDNVNTLKSYINDEINRYENFKPKFVDFYSQIEPLDIGLKDLINNQLKYIEDNKDYNTYITILKFNQEDEVQEKLYDLLINQGLPK</sequence>
<accession>A0AAW9J5R5</accession>
<feature type="non-terminal residue" evidence="1">
    <location>
        <position position="142"/>
    </location>
</feature>
<protein>
    <submittedName>
        <fullName evidence="1">Uncharacterized protein</fullName>
    </submittedName>
</protein>
<proteinExistence type="predicted"/>
<evidence type="ECO:0000313" key="2">
    <source>
        <dbReference type="Proteomes" id="UP001289066"/>
    </source>
</evidence>
<comment type="caution">
    <text evidence="1">The sequence shown here is derived from an EMBL/GenBank/DDBJ whole genome shotgun (WGS) entry which is preliminary data.</text>
</comment>
<reference evidence="1" key="1">
    <citation type="submission" date="2019-11" db="EMBL/GenBank/DDBJ databases">
        <title>Characterization of Clostridium perfringens isolates from swine manure treated agricultural soils.</title>
        <authorList>
            <person name="Wushke S.T."/>
        </authorList>
    </citation>
    <scope>NUCLEOTIDE SEQUENCE</scope>
    <source>
        <strain evidence="1">X15</strain>
    </source>
</reference>
<dbReference type="Proteomes" id="UP001289066">
    <property type="component" value="Unassembled WGS sequence"/>
</dbReference>